<dbReference type="EMBL" id="ASHM01001572">
    <property type="protein sequence ID" value="PNY06912.1"/>
    <property type="molecule type" value="Genomic_DNA"/>
</dbReference>
<dbReference type="AlphaFoldDB" id="A0A2K3NV65"/>
<organism evidence="2 3">
    <name type="scientific">Trifolium pratense</name>
    <name type="common">Red clover</name>
    <dbReference type="NCBI Taxonomy" id="57577"/>
    <lineage>
        <taxon>Eukaryota</taxon>
        <taxon>Viridiplantae</taxon>
        <taxon>Streptophyta</taxon>
        <taxon>Embryophyta</taxon>
        <taxon>Tracheophyta</taxon>
        <taxon>Spermatophyta</taxon>
        <taxon>Magnoliopsida</taxon>
        <taxon>eudicotyledons</taxon>
        <taxon>Gunneridae</taxon>
        <taxon>Pentapetalae</taxon>
        <taxon>rosids</taxon>
        <taxon>fabids</taxon>
        <taxon>Fabales</taxon>
        <taxon>Fabaceae</taxon>
        <taxon>Papilionoideae</taxon>
        <taxon>50 kb inversion clade</taxon>
        <taxon>NPAAA clade</taxon>
        <taxon>Hologalegina</taxon>
        <taxon>IRL clade</taxon>
        <taxon>Trifolieae</taxon>
        <taxon>Trifolium</taxon>
    </lineage>
</organism>
<accession>A0A2K3NV65</accession>
<evidence type="ECO:0000256" key="1">
    <source>
        <dbReference type="SAM" id="MobiDB-lite"/>
    </source>
</evidence>
<evidence type="ECO:0000313" key="3">
    <source>
        <dbReference type="Proteomes" id="UP000236291"/>
    </source>
</evidence>
<dbReference type="PANTHER" id="PTHR35317">
    <property type="entry name" value="OS04G0629600 PROTEIN"/>
    <property type="match status" value="1"/>
</dbReference>
<dbReference type="Proteomes" id="UP000236291">
    <property type="component" value="Unassembled WGS sequence"/>
</dbReference>
<feature type="compositionally biased region" description="Polar residues" evidence="1">
    <location>
        <begin position="153"/>
        <end position="169"/>
    </location>
</feature>
<evidence type="ECO:0000313" key="2">
    <source>
        <dbReference type="EMBL" id="PNY06912.1"/>
    </source>
</evidence>
<name>A0A2K3NV65_TRIPR</name>
<protein>
    <submittedName>
        <fullName evidence="2">Retrovirus-related Pol polyprotein from transposon TNT 1-94</fullName>
    </submittedName>
</protein>
<reference evidence="2 3" key="2">
    <citation type="journal article" date="2017" name="Front. Plant Sci.">
        <title>Gene Classification and Mining of Molecular Markers Useful in Red Clover (Trifolium pratense) Breeding.</title>
        <authorList>
            <person name="Istvanek J."/>
            <person name="Dluhosova J."/>
            <person name="Dluhos P."/>
            <person name="Patkova L."/>
            <person name="Nedelnik J."/>
            <person name="Repkova J."/>
        </authorList>
    </citation>
    <scope>NUCLEOTIDE SEQUENCE [LARGE SCALE GENOMIC DNA]</scope>
    <source>
        <strain evidence="3">cv. Tatra</strain>
        <tissue evidence="2">Young leaves</tissue>
    </source>
</reference>
<gene>
    <name evidence="2" type="ORF">L195_g003394</name>
</gene>
<proteinExistence type="predicted"/>
<sequence>MVPSHLPIFDGKNYEQWTAKMRVLFRYQDVFDIVSNGIPVLARSANNEQTVAHKDSKKKDGKTLFSIHQCLDVDIFEKILHCERAKDASDTLAINYGGNEKSKKMVRNSEIVSDLMKIEKVLRTITSKFDHIVAEMQLIKHYKLSITRKAKGKNQNSNESTTKGQDWSSQEGHTICYNLEGVMLMTIIKEEYDADQWSLDTGCLGREPGSDFDDSVSRRIRFA</sequence>
<reference evidence="2 3" key="1">
    <citation type="journal article" date="2014" name="Am. J. Bot.">
        <title>Genome assembly and annotation for red clover (Trifolium pratense; Fabaceae).</title>
        <authorList>
            <person name="Istvanek J."/>
            <person name="Jaros M."/>
            <person name="Krenek A."/>
            <person name="Repkova J."/>
        </authorList>
    </citation>
    <scope>NUCLEOTIDE SEQUENCE [LARGE SCALE GENOMIC DNA]</scope>
    <source>
        <strain evidence="3">cv. Tatra</strain>
        <tissue evidence="2">Young leaves</tissue>
    </source>
</reference>
<dbReference type="Pfam" id="PF14223">
    <property type="entry name" value="Retrotran_gag_2"/>
    <property type="match status" value="1"/>
</dbReference>
<dbReference type="PANTHER" id="PTHR35317:SF35">
    <property type="entry name" value="DUF4219 DOMAIN-CONTAINING PROTEIN"/>
    <property type="match status" value="1"/>
</dbReference>
<feature type="region of interest" description="Disordered" evidence="1">
    <location>
        <begin position="150"/>
        <end position="169"/>
    </location>
</feature>
<comment type="caution">
    <text evidence="2">The sequence shown here is derived from an EMBL/GenBank/DDBJ whole genome shotgun (WGS) entry which is preliminary data.</text>
</comment>